<keyword evidence="4 6" id="KW-1133">Transmembrane helix</keyword>
<evidence type="ECO:0000256" key="2">
    <source>
        <dbReference type="ARBA" id="ARBA00022475"/>
    </source>
</evidence>
<proteinExistence type="predicted"/>
<keyword evidence="3 6" id="KW-0812">Transmembrane</keyword>
<dbReference type="RefSeq" id="WP_186981931.1">
    <property type="nucleotide sequence ID" value="NZ_JACOQH010000003.1"/>
</dbReference>
<protein>
    <submittedName>
        <fullName evidence="7">Energy-coupling factor transporter transmembrane protein EcfT</fullName>
    </submittedName>
</protein>
<evidence type="ECO:0000256" key="5">
    <source>
        <dbReference type="ARBA" id="ARBA00023136"/>
    </source>
</evidence>
<name>A0ABR7I9E6_9FIRM</name>
<evidence type="ECO:0000256" key="6">
    <source>
        <dbReference type="SAM" id="Phobius"/>
    </source>
</evidence>
<dbReference type="PANTHER" id="PTHR34857:SF2">
    <property type="entry name" value="SLL0384 PROTEIN"/>
    <property type="match status" value="1"/>
</dbReference>
<comment type="caution">
    <text evidence="7">The sequence shown here is derived from an EMBL/GenBank/DDBJ whole genome shotgun (WGS) entry which is preliminary data.</text>
</comment>
<dbReference type="CDD" id="cd16914">
    <property type="entry name" value="EcfT"/>
    <property type="match status" value="1"/>
</dbReference>
<comment type="subcellular location">
    <subcellularLocation>
        <location evidence="1">Membrane</location>
        <topology evidence="1">Multi-pass membrane protein</topology>
    </subcellularLocation>
</comment>
<accession>A0ABR7I9E6</accession>
<dbReference type="Proteomes" id="UP000621540">
    <property type="component" value="Unassembled WGS sequence"/>
</dbReference>
<dbReference type="InterPro" id="IPR003339">
    <property type="entry name" value="ABC/ECF_trnsptr_transmembrane"/>
</dbReference>
<gene>
    <name evidence="7" type="ORF">H8Z76_05885</name>
</gene>
<reference evidence="7 8" key="1">
    <citation type="submission" date="2020-08" db="EMBL/GenBank/DDBJ databases">
        <title>Genome public.</title>
        <authorList>
            <person name="Liu C."/>
            <person name="Sun Q."/>
        </authorList>
    </citation>
    <scope>NUCLEOTIDE SEQUENCE [LARGE SCALE GENOMIC DNA]</scope>
    <source>
        <strain evidence="7 8">BX0805</strain>
    </source>
</reference>
<keyword evidence="5 6" id="KW-0472">Membrane</keyword>
<organism evidence="7 8">
    <name type="scientific">Roseburia yibonii</name>
    <dbReference type="NCBI Taxonomy" id="2763063"/>
    <lineage>
        <taxon>Bacteria</taxon>
        <taxon>Bacillati</taxon>
        <taxon>Bacillota</taxon>
        <taxon>Clostridia</taxon>
        <taxon>Lachnospirales</taxon>
        <taxon>Lachnospiraceae</taxon>
        <taxon>Roseburia</taxon>
    </lineage>
</organism>
<evidence type="ECO:0000313" key="8">
    <source>
        <dbReference type="Proteomes" id="UP000621540"/>
    </source>
</evidence>
<evidence type="ECO:0000313" key="7">
    <source>
        <dbReference type="EMBL" id="MBC5753564.1"/>
    </source>
</evidence>
<evidence type="ECO:0000256" key="1">
    <source>
        <dbReference type="ARBA" id="ARBA00004141"/>
    </source>
</evidence>
<keyword evidence="2" id="KW-1003">Cell membrane</keyword>
<dbReference type="PANTHER" id="PTHR34857">
    <property type="entry name" value="SLL0384 PROTEIN"/>
    <property type="match status" value="1"/>
</dbReference>
<keyword evidence="8" id="KW-1185">Reference proteome</keyword>
<sequence length="225" mass="25138">MEKKRREGLRLDPRAGLLLLALANVIMLVQDDPAIQIAWIGCLTVLYLLCGRIKSGFQWLFVYLMLYAFQWMVLPAAPRVVISCFSIFINYARRMYPCMMIGWLILKTVSLREFIVALRALYIPQTVIIPISVTLRYFPAIREESGYIRDAMKLKNLHGGEKVEAFVVPLMMSAVNTAEELAAAAVTRGIESPVKKTSTVQLHIGVMDCICILVAAGFLVAALAV</sequence>
<feature type="transmembrane region" description="Helical" evidence="6">
    <location>
        <begin position="202"/>
        <end position="224"/>
    </location>
</feature>
<dbReference type="InterPro" id="IPR051611">
    <property type="entry name" value="ECF_transporter_component"/>
</dbReference>
<evidence type="ECO:0000256" key="4">
    <source>
        <dbReference type="ARBA" id="ARBA00022989"/>
    </source>
</evidence>
<evidence type="ECO:0000256" key="3">
    <source>
        <dbReference type="ARBA" id="ARBA00022692"/>
    </source>
</evidence>
<dbReference type="EMBL" id="JACOQH010000003">
    <property type="protein sequence ID" value="MBC5753564.1"/>
    <property type="molecule type" value="Genomic_DNA"/>
</dbReference>
<dbReference type="Pfam" id="PF02361">
    <property type="entry name" value="CbiQ"/>
    <property type="match status" value="1"/>
</dbReference>
<feature type="transmembrane region" description="Helical" evidence="6">
    <location>
        <begin position="34"/>
        <end position="50"/>
    </location>
</feature>